<dbReference type="Pfam" id="PF13432">
    <property type="entry name" value="TPR_16"/>
    <property type="match status" value="2"/>
</dbReference>
<dbReference type="GO" id="GO:0051787">
    <property type="term" value="F:misfolded protein binding"/>
    <property type="evidence" value="ECO:0007669"/>
    <property type="project" value="TreeGrafter"/>
</dbReference>
<feature type="repeat" description="TPR" evidence="1">
    <location>
        <begin position="118"/>
        <end position="151"/>
    </location>
</feature>
<evidence type="ECO:0000313" key="7">
    <source>
        <dbReference type="Proteomes" id="UP000663829"/>
    </source>
</evidence>
<keyword evidence="2" id="KW-1133">Transmembrane helix</keyword>
<keyword evidence="1" id="KW-0802">TPR repeat</keyword>
<dbReference type="OrthoDB" id="1726119at2759"/>
<feature type="repeat" description="TPR" evidence="1">
    <location>
        <begin position="232"/>
        <end position="265"/>
    </location>
</feature>
<dbReference type="InterPro" id="IPR051727">
    <property type="entry name" value="DnaJ_C3_Co-chaperones"/>
</dbReference>
<dbReference type="Proteomes" id="UP000681722">
    <property type="component" value="Unassembled WGS sequence"/>
</dbReference>
<dbReference type="EMBL" id="CAJNOQ010006836">
    <property type="protein sequence ID" value="CAF1148992.1"/>
    <property type="molecule type" value="Genomic_DNA"/>
</dbReference>
<comment type="caution">
    <text evidence="4">The sequence shown here is derived from an EMBL/GenBank/DDBJ whole genome shotgun (WGS) entry which is preliminary data.</text>
</comment>
<feature type="repeat" description="TPR" evidence="1">
    <location>
        <begin position="50"/>
        <end position="83"/>
    </location>
</feature>
<dbReference type="PANTHER" id="PTHR44140">
    <property type="entry name" value="LD25575P"/>
    <property type="match status" value="1"/>
</dbReference>
<evidence type="ECO:0000313" key="5">
    <source>
        <dbReference type="EMBL" id="CAF3588149.1"/>
    </source>
</evidence>
<evidence type="ECO:0000313" key="3">
    <source>
        <dbReference type="EMBL" id="CAF0804561.1"/>
    </source>
</evidence>
<proteinExistence type="predicted"/>
<feature type="repeat" description="TPR" evidence="1">
    <location>
        <begin position="84"/>
        <end position="117"/>
    </location>
</feature>
<evidence type="ECO:0000256" key="1">
    <source>
        <dbReference type="PROSITE-ProRule" id="PRU00339"/>
    </source>
</evidence>
<gene>
    <name evidence="4" type="ORF">GPM918_LOCUS21080</name>
    <name evidence="3" type="ORF">OVA965_LOCUS4828</name>
    <name evidence="6" type="ORF">SRO942_LOCUS21077</name>
    <name evidence="5" type="ORF">TMI583_LOCUS4826</name>
</gene>
<reference evidence="4" key="1">
    <citation type="submission" date="2021-02" db="EMBL/GenBank/DDBJ databases">
        <authorList>
            <person name="Nowell W R."/>
        </authorList>
    </citation>
    <scope>NUCLEOTIDE SEQUENCE</scope>
</reference>
<dbReference type="InterPro" id="IPR011990">
    <property type="entry name" value="TPR-like_helical_dom_sf"/>
</dbReference>
<evidence type="ECO:0000313" key="4">
    <source>
        <dbReference type="EMBL" id="CAF1148992.1"/>
    </source>
</evidence>
<organism evidence="4 7">
    <name type="scientific">Didymodactylos carnosus</name>
    <dbReference type="NCBI Taxonomy" id="1234261"/>
    <lineage>
        <taxon>Eukaryota</taxon>
        <taxon>Metazoa</taxon>
        <taxon>Spiralia</taxon>
        <taxon>Gnathifera</taxon>
        <taxon>Rotifera</taxon>
        <taxon>Eurotatoria</taxon>
        <taxon>Bdelloidea</taxon>
        <taxon>Philodinida</taxon>
        <taxon>Philodinidae</taxon>
        <taxon>Didymodactylos</taxon>
    </lineage>
</organism>
<protein>
    <submittedName>
        <fullName evidence="4">Uncharacterized protein</fullName>
    </submittedName>
</protein>
<sequence>MLLTIYSSKIHSCTSLLLVIYQTILYLSLLAVVSDIFLPGAICGLSSKEVDEHLEQGKKLLAVGQLADALTHFHSAVEGDPKNYVAYFRRATVYLGLGKSKSALPDLSKVIELKPDFIAARMQRGNVLFKQGNFAEAKKDFETVIQTEPNNADALKQLETLLTVINDSKQAETFYQQKEYIQALDILSKIIEHCPWSIKFRELRADSYLNVNDYAKAVTDLKATAKLIPDNTAAFLRISELLYQMGEAEDSLNNIRECLKLDPDHKQCHTHYIKIKKLAKQFDSIKEFINAQKWTECIEKSTQILKLTDPQSSTFIFKAKNFMCTCSSKSKASAQETIKICTEILGMKNYT</sequence>
<evidence type="ECO:0000313" key="6">
    <source>
        <dbReference type="EMBL" id="CAF3912541.1"/>
    </source>
</evidence>
<dbReference type="Proteomes" id="UP000663829">
    <property type="component" value="Unassembled WGS sequence"/>
</dbReference>
<dbReference type="EMBL" id="CAJOBA010001302">
    <property type="protein sequence ID" value="CAF3588149.1"/>
    <property type="molecule type" value="Genomic_DNA"/>
</dbReference>
<dbReference type="Proteomes" id="UP000677228">
    <property type="component" value="Unassembled WGS sequence"/>
</dbReference>
<keyword evidence="7" id="KW-1185">Reference proteome</keyword>
<dbReference type="SMART" id="SM00028">
    <property type="entry name" value="TPR"/>
    <property type="match status" value="5"/>
</dbReference>
<accession>A0A814SJ34</accession>
<dbReference type="EMBL" id="CAJNOK010001302">
    <property type="protein sequence ID" value="CAF0804561.1"/>
    <property type="molecule type" value="Genomic_DNA"/>
</dbReference>
<keyword evidence="2" id="KW-0812">Transmembrane</keyword>
<dbReference type="AlphaFoldDB" id="A0A814SJ34"/>
<feature type="transmembrane region" description="Helical" evidence="2">
    <location>
        <begin position="12"/>
        <end position="33"/>
    </location>
</feature>
<dbReference type="EMBL" id="CAJOBC010006836">
    <property type="protein sequence ID" value="CAF3912541.1"/>
    <property type="molecule type" value="Genomic_DNA"/>
</dbReference>
<dbReference type="PANTHER" id="PTHR44140:SF2">
    <property type="entry name" value="LD25575P"/>
    <property type="match status" value="1"/>
</dbReference>
<evidence type="ECO:0000256" key="2">
    <source>
        <dbReference type="SAM" id="Phobius"/>
    </source>
</evidence>
<dbReference type="Gene3D" id="1.25.40.10">
    <property type="entry name" value="Tetratricopeptide repeat domain"/>
    <property type="match status" value="1"/>
</dbReference>
<dbReference type="Proteomes" id="UP000682733">
    <property type="component" value="Unassembled WGS sequence"/>
</dbReference>
<dbReference type="PROSITE" id="PS50005">
    <property type="entry name" value="TPR"/>
    <property type="match status" value="4"/>
</dbReference>
<dbReference type="GO" id="GO:0051087">
    <property type="term" value="F:protein-folding chaperone binding"/>
    <property type="evidence" value="ECO:0007669"/>
    <property type="project" value="TreeGrafter"/>
</dbReference>
<name>A0A814SJ34_9BILA</name>
<dbReference type="GO" id="GO:0034975">
    <property type="term" value="P:protein folding in endoplasmic reticulum"/>
    <property type="evidence" value="ECO:0007669"/>
    <property type="project" value="TreeGrafter"/>
</dbReference>
<dbReference type="InterPro" id="IPR019734">
    <property type="entry name" value="TPR_rpt"/>
</dbReference>
<keyword evidence="2" id="KW-0472">Membrane</keyword>
<dbReference type="SUPFAM" id="SSF48452">
    <property type="entry name" value="TPR-like"/>
    <property type="match status" value="2"/>
</dbReference>
<dbReference type="GO" id="GO:0005783">
    <property type="term" value="C:endoplasmic reticulum"/>
    <property type="evidence" value="ECO:0007669"/>
    <property type="project" value="TreeGrafter"/>
</dbReference>
<dbReference type="Pfam" id="PF00515">
    <property type="entry name" value="TPR_1"/>
    <property type="match status" value="1"/>
</dbReference>